<sequence length="765" mass="87752">MRNYVLIPLSAAANGGEFFFMLKTRPSNQELLERIRELEQELEKKRRVETELSDFEQRYAAALKDLDNRTREIYAIRSIVNMPQLYLDDKLNIVGYSGDFLLWTVNVIEYARTRTRVRALFNDEDYHKIKKHLDRIKALEDLPFDIGKEWRLRYRGPALAERIGEDWIIYRDVDRHWRIVEEEGVCKIVHHPHVKDSLDCCMMSAGEYGGAREDVKLRFKVRTSRNGEYIRDLTAFVSGTSGREAIIPDINGYTICLGSNYNSLGRIQKQGADVVSRTEQLDQHTCYLVEVERTGGKISRRLWNLDTGEESPVLEYVDHHAIYDRQNHIGFYTFSGEAEFYDVEVFTRQSEFDIEQFRLPFHIEAEIRDPKLAGRIFGIKYARHEILGRPLHTLILEDITERKKSDEALRESEEKFRKLWEEGRVARSTTTVEGKFIDINPEMLNLFGYKPEEIQRVNAFDLYVNPEDRRAYLEVLKNRGFVQDYEIKFKNKDGRQMDCLVNSNLHRDKNGAVFCIQGSIHDITERKRIEAQLKESQKMEVIGRLASGVAHEVRNPLNAILAITEALIQEIGESPEYKPYLDHIRTQVDRLSTLMKDLLELGKPLKKDNLLPCSVREICAEAIELWGQSAGGEGAGRISLRDKSPSVRLLVQGDSSKLKQVLFNLFENAVQHSPENSGITVEINDPGDGQVCMKVSDKGTGIAPEIMPEVFKPFFTTRARGSGLGLSIVNNIVETHGGRIKLVNNDPPPGLTVELYLPRCEDNAG</sequence>
<dbReference type="InterPro" id="IPR000014">
    <property type="entry name" value="PAS"/>
</dbReference>
<comment type="caution">
    <text evidence="8">The sequence shown here is derived from an EMBL/GenBank/DDBJ whole genome shotgun (WGS) entry which is preliminary data.</text>
</comment>
<dbReference type="InterPro" id="IPR003661">
    <property type="entry name" value="HisK_dim/P_dom"/>
</dbReference>
<dbReference type="SUPFAM" id="SSF47384">
    <property type="entry name" value="Homodimeric domain of signal transducing histidine kinase"/>
    <property type="match status" value="1"/>
</dbReference>
<feature type="domain" description="PAS" evidence="6">
    <location>
        <begin position="412"/>
        <end position="478"/>
    </location>
</feature>
<dbReference type="PROSITE" id="PS50109">
    <property type="entry name" value="HIS_KIN"/>
    <property type="match status" value="1"/>
</dbReference>
<dbReference type="Gene3D" id="3.30.450.20">
    <property type="entry name" value="PAS domain"/>
    <property type="match status" value="1"/>
</dbReference>
<dbReference type="Gene3D" id="3.30.565.10">
    <property type="entry name" value="Histidine kinase-like ATPase, C-terminal domain"/>
    <property type="match status" value="1"/>
</dbReference>
<dbReference type="InterPro" id="IPR001610">
    <property type="entry name" value="PAC"/>
</dbReference>
<dbReference type="PROSITE" id="PS50112">
    <property type="entry name" value="PAS"/>
    <property type="match status" value="1"/>
</dbReference>
<proteinExistence type="predicted"/>
<evidence type="ECO:0000259" key="7">
    <source>
        <dbReference type="PROSITE" id="PS50113"/>
    </source>
</evidence>
<evidence type="ECO:0000259" key="6">
    <source>
        <dbReference type="PROSITE" id="PS50112"/>
    </source>
</evidence>
<evidence type="ECO:0000256" key="2">
    <source>
        <dbReference type="ARBA" id="ARBA00012438"/>
    </source>
</evidence>
<dbReference type="GO" id="GO:0000155">
    <property type="term" value="F:phosphorelay sensor kinase activity"/>
    <property type="evidence" value="ECO:0007669"/>
    <property type="project" value="InterPro"/>
</dbReference>
<dbReference type="PRINTS" id="PR00344">
    <property type="entry name" value="BCTRLSENSOR"/>
</dbReference>
<feature type="domain" description="PAC" evidence="7">
    <location>
        <begin position="483"/>
        <end position="535"/>
    </location>
</feature>
<dbReference type="InterPro" id="IPR036890">
    <property type="entry name" value="HATPase_C_sf"/>
</dbReference>
<protein>
    <recommendedName>
        <fullName evidence="2">histidine kinase</fullName>
        <ecNumber evidence="2">2.7.13.3</ecNumber>
    </recommendedName>
</protein>
<dbReference type="EC" id="2.7.13.3" evidence="2"/>
<dbReference type="InterPro" id="IPR036097">
    <property type="entry name" value="HisK_dim/P_sf"/>
</dbReference>
<dbReference type="InterPro" id="IPR005467">
    <property type="entry name" value="His_kinase_dom"/>
</dbReference>
<evidence type="ECO:0000256" key="4">
    <source>
        <dbReference type="SAM" id="Coils"/>
    </source>
</evidence>
<dbReference type="NCBIfam" id="TIGR00229">
    <property type="entry name" value="sensory_box"/>
    <property type="match status" value="1"/>
</dbReference>
<organism evidence="8 9">
    <name type="scientific">Candidatus Glassbacteria bacterium GWA2_58_10</name>
    <dbReference type="NCBI Taxonomy" id="1817865"/>
    <lineage>
        <taxon>Bacteria</taxon>
        <taxon>Candidatus Glassiibacteriota</taxon>
    </lineage>
</organism>
<dbReference type="SMART" id="SM00086">
    <property type="entry name" value="PAC"/>
    <property type="match status" value="1"/>
</dbReference>
<dbReference type="SMART" id="SM00091">
    <property type="entry name" value="PAS"/>
    <property type="match status" value="1"/>
</dbReference>
<dbReference type="Gene3D" id="1.10.287.130">
    <property type="match status" value="1"/>
</dbReference>
<evidence type="ECO:0000259" key="5">
    <source>
        <dbReference type="PROSITE" id="PS50109"/>
    </source>
</evidence>
<dbReference type="SMART" id="SM00387">
    <property type="entry name" value="HATPase_c"/>
    <property type="match status" value="1"/>
</dbReference>
<reference evidence="8 9" key="1">
    <citation type="journal article" date="2016" name="Nat. Commun.">
        <title>Thousands of microbial genomes shed light on interconnected biogeochemical processes in an aquifer system.</title>
        <authorList>
            <person name="Anantharaman K."/>
            <person name="Brown C.T."/>
            <person name="Hug L.A."/>
            <person name="Sharon I."/>
            <person name="Castelle C.J."/>
            <person name="Probst A.J."/>
            <person name="Thomas B.C."/>
            <person name="Singh A."/>
            <person name="Wilkins M.J."/>
            <person name="Karaoz U."/>
            <person name="Brodie E.L."/>
            <person name="Williams K.H."/>
            <person name="Hubbard S.S."/>
            <person name="Banfield J.F."/>
        </authorList>
    </citation>
    <scope>NUCLEOTIDE SEQUENCE [LARGE SCALE GENOMIC DNA]</scope>
</reference>
<dbReference type="CDD" id="cd00130">
    <property type="entry name" value="PAS"/>
    <property type="match status" value="1"/>
</dbReference>
<dbReference type="Pfam" id="PF13426">
    <property type="entry name" value="PAS_9"/>
    <property type="match status" value="1"/>
</dbReference>
<gene>
    <name evidence="8" type="ORF">A2Z86_04960</name>
</gene>
<dbReference type="PANTHER" id="PTHR43065">
    <property type="entry name" value="SENSOR HISTIDINE KINASE"/>
    <property type="match status" value="1"/>
</dbReference>
<evidence type="ECO:0000313" key="8">
    <source>
        <dbReference type="EMBL" id="OGF98168.1"/>
    </source>
</evidence>
<dbReference type="SUPFAM" id="SSF55874">
    <property type="entry name" value="ATPase domain of HSP90 chaperone/DNA topoisomerase II/histidine kinase"/>
    <property type="match status" value="1"/>
</dbReference>
<dbReference type="CDD" id="cd00082">
    <property type="entry name" value="HisKA"/>
    <property type="match status" value="1"/>
</dbReference>
<dbReference type="CDD" id="cd00075">
    <property type="entry name" value="HATPase"/>
    <property type="match status" value="1"/>
</dbReference>
<dbReference type="EMBL" id="MFIV01000158">
    <property type="protein sequence ID" value="OGF98168.1"/>
    <property type="molecule type" value="Genomic_DNA"/>
</dbReference>
<dbReference type="InterPro" id="IPR003594">
    <property type="entry name" value="HATPase_dom"/>
</dbReference>
<accession>A0A1F5YD99</accession>
<keyword evidence="3" id="KW-0597">Phosphoprotein</keyword>
<dbReference type="InterPro" id="IPR004358">
    <property type="entry name" value="Sig_transdc_His_kin-like_C"/>
</dbReference>
<dbReference type="Pfam" id="PF00512">
    <property type="entry name" value="HisKA"/>
    <property type="match status" value="1"/>
</dbReference>
<dbReference type="SMART" id="SM00388">
    <property type="entry name" value="HisKA"/>
    <property type="match status" value="1"/>
</dbReference>
<evidence type="ECO:0000256" key="1">
    <source>
        <dbReference type="ARBA" id="ARBA00000085"/>
    </source>
</evidence>
<keyword evidence="4" id="KW-0175">Coiled coil</keyword>
<comment type="catalytic activity">
    <reaction evidence="1">
        <text>ATP + protein L-histidine = ADP + protein N-phospho-L-histidine.</text>
        <dbReference type="EC" id="2.7.13.3"/>
    </reaction>
</comment>
<dbReference type="SUPFAM" id="SSF55785">
    <property type="entry name" value="PYP-like sensor domain (PAS domain)"/>
    <property type="match status" value="1"/>
</dbReference>
<dbReference type="Pfam" id="PF02518">
    <property type="entry name" value="HATPase_c"/>
    <property type="match status" value="1"/>
</dbReference>
<name>A0A1F5YD99_9BACT</name>
<dbReference type="InterPro" id="IPR035965">
    <property type="entry name" value="PAS-like_dom_sf"/>
</dbReference>
<feature type="domain" description="Histidine kinase" evidence="5">
    <location>
        <begin position="548"/>
        <end position="761"/>
    </location>
</feature>
<evidence type="ECO:0000256" key="3">
    <source>
        <dbReference type="ARBA" id="ARBA00022553"/>
    </source>
</evidence>
<evidence type="ECO:0000313" key="9">
    <source>
        <dbReference type="Proteomes" id="UP000176992"/>
    </source>
</evidence>
<feature type="coiled-coil region" evidence="4">
    <location>
        <begin position="28"/>
        <end position="65"/>
    </location>
</feature>
<dbReference type="PROSITE" id="PS50113">
    <property type="entry name" value="PAC"/>
    <property type="match status" value="1"/>
</dbReference>
<dbReference type="AlphaFoldDB" id="A0A1F5YD99"/>
<dbReference type="InterPro" id="IPR000700">
    <property type="entry name" value="PAS-assoc_C"/>
</dbReference>
<dbReference type="Proteomes" id="UP000176992">
    <property type="component" value="Unassembled WGS sequence"/>
</dbReference>